<evidence type="ECO:0000313" key="3">
    <source>
        <dbReference type="Proteomes" id="UP000077315"/>
    </source>
</evidence>
<evidence type="ECO:0000256" key="1">
    <source>
        <dbReference type="SAM" id="MobiDB-lite"/>
    </source>
</evidence>
<proteinExistence type="predicted"/>
<reference evidence="3" key="1">
    <citation type="submission" date="2015-06" db="EMBL/GenBank/DDBJ databases">
        <title>Expansion of signal transduction pathways in fungi by whole-genome duplication.</title>
        <authorList>
            <consortium name="DOE Joint Genome Institute"/>
            <person name="Corrochano L.M."/>
            <person name="Kuo A."/>
            <person name="Marcet-Houben M."/>
            <person name="Polaino S."/>
            <person name="Salamov A."/>
            <person name="Villalobos J.M."/>
            <person name="Alvarez M.I."/>
            <person name="Avalos J."/>
            <person name="Benito E.P."/>
            <person name="Benoit I."/>
            <person name="Burger G."/>
            <person name="Camino L.P."/>
            <person name="Canovas D."/>
            <person name="Cerda-Olmedo E."/>
            <person name="Cheng J.-F."/>
            <person name="Dominguez A."/>
            <person name="Elias M."/>
            <person name="Eslava A.P."/>
            <person name="Glaser F."/>
            <person name="Grimwood J."/>
            <person name="Gutierrez G."/>
            <person name="Heitman J."/>
            <person name="Henrissat B."/>
            <person name="Iturriaga E.A."/>
            <person name="Lang B.F."/>
            <person name="Lavin J.L."/>
            <person name="Lee S."/>
            <person name="Li W."/>
            <person name="Lindquist E."/>
            <person name="Lopez-Garcia S."/>
            <person name="Luque E.M."/>
            <person name="Marcos A.T."/>
            <person name="Martin J."/>
            <person name="McCluskey K."/>
            <person name="Medina H.R."/>
            <person name="Miralles-Duran A."/>
            <person name="Miyazaki A."/>
            <person name="Munoz-Torres E."/>
            <person name="Oguiza J.A."/>
            <person name="Ohm R."/>
            <person name="Olmedo M."/>
            <person name="Orejas M."/>
            <person name="Ortiz-Castellanos L."/>
            <person name="Pisabarro A.G."/>
            <person name="Rodriguez-Romero J."/>
            <person name="Ruiz-Herrera J."/>
            <person name="Ruiz-Vazquez R."/>
            <person name="Sanz C."/>
            <person name="Schackwitz W."/>
            <person name="Schmutz J."/>
            <person name="Shahriari M."/>
            <person name="Shelest E."/>
            <person name="Silva-Franco F."/>
            <person name="Soanes D."/>
            <person name="Syed K."/>
            <person name="Tagua V.G."/>
            <person name="Talbot N.J."/>
            <person name="Thon M."/>
            <person name="De vries R.P."/>
            <person name="Wiebenga A."/>
            <person name="Yadav J.S."/>
            <person name="Braun E.L."/>
            <person name="Baker S."/>
            <person name="Garre V."/>
            <person name="Horwitz B."/>
            <person name="Torres-Martinez S."/>
            <person name="Idnurm A."/>
            <person name="Herrera-Estrella A."/>
            <person name="Gabaldon T."/>
            <person name="Grigoriev I.V."/>
        </authorList>
    </citation>
    <scope>NUCLEOTIDE SEQUENCE [LARGE SCALE GENOMIC DNA]</scope>
    <source>
        <strain evidence="3">NRRL 1555(-)</strain>
    </source>
</reference>
<feature type="region of interest" description="Disordered" evidence="1">
    <location>
        <begin position="1"/>
        <end position="22"/>
    </location>
</feature>
<sequence>MSKYKTSPAGFEPARPKDNALAGHRVNHSAKATHMTIMCVVNKSRFNQFLVRDTIRWIPLVVWSGGTRVILPGFLGNLAPNTLIPKPPNIIPFLKIKIPIYIVTSETPVTH</sequence>
<dbReference type="Proteomes" id="UP000077315">
    <property type="component" value="Unassembled WGS sequence"/>
</dbReference>
<dbReference type="EMBL" id="KV440994">
    <property type="protein sequence ID" value="OAD68582.1"/>
    <property type="molecule type" value="Genomic_DNA"/>
</dbReference>
<dbReference type="GeneID" id="28993331"/>
<protein>
    <submittedName>
        <fullName evidence="2">Uncharacterized protein</fullName>
    </submittedName>
</protein>
<dbReference type="InParanoid" id="A0A162THB7"/>
<dbReference type="AlphaFoldDB" id="A0A162THB7"/>
<organism evidence="2 3">
    <name type="scientific">Phycomyces blakesleeanus (strain ATCC 8743b / DSM 1359 / FGSC 10004 / NBRC 33097 / NRRL 1555)</name>
    <dbReference type="NCBI Taxonomy" id="763407"/>
    <lineage>
        <taxon>Eukaryota</taxon>
        <taxon>Fungi</taxon>
        <taxon>Fungi incertae sedis</taxon>
        <taxon>Mucoromycota</taxon>
        <taxon>Mucoromycotina</taxon>
        <taxon>Mucoromycetes</taxon>
        <taxon>Mucorales</taxon>
        <taxon>Phycomycetaceae</taxon>
        <taxon>Phycomyces</taxon>
    </lineage>
</organism>
<dbReference type="OrthoDB" id="6538145at2759"/>
<gene>
    <name evidence="2" type="ORF">PHYBLDRAFT_150177</name>
</gene>
<evidence type="ECO:0000313" key="2">
    <source>
        <dbReference type="EMBL" id="OAD68582.1"/>
    </source>
</evidence>
<keyword evidence="3" id="KW-1185">Reference proteome</keyword>
<accession>A0A162THB7</accession>
<dbReference type="VEuPathDB" id="FungiDB:PHYBLDRAFT_150177"/>
<name>A0A162THB7_PHYB8</name>
<dbReference type="RefSeq" id="XP_018286622.1">
    <property type="nucleotide sequence ID" value="XM_018432425.1"/>
</dbReference>